<organism evidence="8 9">
    <name type="scientific">Pseudolycoriella hygida</name>
    <dbReference type="NCBI Taxonomy" id="35572"/>
    <lineage>
        <taxon>Eukaryota</taxon>
        <taxon>Metazoa</taxon>
        <taxon>Ecdysozoa</taxon>
        <taxon>Arthropoda</taxon>
        <taxon>Hexapoda</taxon>
        <taxon>Insecta</taxon>
        <taxon>Pterygota</taxon>
        <taxon>Neoptera</taxon>
        <taxon>Endopterygota</taxon>
        <taxon>Diptera</taxon>
        <taxon>Nematocera</taxon>
        <taxon>Sciaroidea</taxon>
        <taxon>Sciaridae</taxon>
        <taxon>Pseudolycoriella</taxon>
    </lineage>
</organism>
<evidence type="ECO:0000256" key="3">
    <source>
        <dbReference type="ARBA" id="ARBA00022679"/>
    </source>
</evidence>
<evidence type="ECO:0000256" key="6">
    <source>
        <dbReference type="RuleBase" id="RU365086"/>
    </source>
</evidence>
<evidence type="ECO:0000256" key="1">
    <source>
        <dbReference type="ARBA" id="ARBA00004832"/>
    </source>
</evidence>
<dbReference type="EMBL" id="WJQU01000003">
    <property type="protein sequence ID" value="KAJ6638226.1"/>
    <property type="molecule type" value="Genomic_DNA"/>
</dbReference>
<sequence>MPHIIDSENVLGVNFREEIPQYTTMGSTDQYLYDPSLLNSLDFRKSPAILKPFITAADPGEPWMKVRPLRESDYDKGFLQLLSQLTAVGNVSRVDFLRTFAGMKARGDYFVTVIEDTRKQLIIGAATLVIEHKFIHDCGLKARLEDVVVNDTYRGKQLGKLITVTVTLLAQELGCYKMALECKDKLIPFYASLGYVLEPGNSNMMQIRYETVKKNNTNGAHNTNIS</sequence>
<dbReference type="InterPro" id="IPR016181">
    <property type="entry name" value="Acyl_CoA_acyltransferase"/>
</dbReference>
<dbReference type="GO" id="GO:0004343">
    <property type="term" value="F:glucosamine 6-phosphate N-acetyltransferase activity"/>
    <property type="evidence" value="ECO:0007669"/>
    <property type="project" value="UniProtKB-UniRule"/>
</dbReference>
<reference evidence="8" key="1">
    <citation type="submission" date="2022-07" db="EMBL/GenBank/DDBJ databases">
        <authorList>
            <person name="Trinca V."/>
            <person name="Uliana J.V.C."/>
            <person name="Torres T.T."/>
            <person name="Ward R.J."/>
            <person name="Monesi N."/>
        </authorList>
    </citation>
    <scope>NUCLEOTIDE SEQUENCE</scope>
    <source>
        <strain evidence="8">HSMRA1968</strain>
        <tissue evidence="8">Whole embryos</tissue>
    </source>
</reference>
<dbReference type="GO" id="GO:0006048">
    <property type="term" value="P:UDP-N-acetylglucosamine biosynthetic process"/>
    <property type="evidence" value="ECO:0007669"/>
    <property type="project" value="UniProtKB-UniRule"/>
</dbReference>
<dbReference type="InterPro" id="IPR039143">
    <property type="entry name" value="GNPNAT1-like"/>
</dbReference>
<comment type="similarity">
    <text evidence="2 6">Belongs to the acetyltransferase family. GNA1 subfamily.</text>
</comment>
<evidence type="ECO:0000256" key="2">
    <source>
        <dbReference type="ARBA" id="ARBA00006048"/>
    </source>
</evidence>
<dbReference type="AlphaFoldDB" id="A0A9Q0MUL9"/>
<evidence type="ECO:0000313" key="8">
    <source>
        <dbReference type="EMBL" id="KAJ6638226.1"/>
    </source>
</evidence>
<evidence type="ECO:0000256" key="4">
    <source>
        <dbReference type="ARBA" id="ARBA00023315"/>
    </source>
</evidence>
<comment type="catalytic activity">
    <reaction evidence="5 6">
        <text>D-glucosamine 6-phosphate + acetyl-CoA = N-acetyl-D-glucosamine 6-phosphate + CoA + H(+)</text>
        <dbReference type="Rhea" id="RHEA:10292"/>
        <dbReference type="ChEBI" id="CHEBI:15378"/>
        <dbReference type="ChEBI" id="CHEBI:57287"/>
        <dbReference type="ChEBI" id="CHEBI:57288"/>
        <dbReference type="ChEBI" id="CHEBI:57513"/>
        <dbReference type="ChEBI" id="CHEBI:58725"/>
        <dbReference type="EC" id="2.3.1.4"/>
    </reaction>
</comment>
<dbReference type="InterPro" id="IPR000182">
    <property type="entry name" value="GNAT_dom"/>
</dbReference>
<keyword evidence="3 6" id="KW-0808">Transferase</keyword>
<dbReference type="EC" id="2.3.1.4" evidence="6"/>
<proteinExistence type="inferred from homology"/>
<dbReference type="Proteomes" id="UP001151699">
    <property type="component" value="Chromosome X"/>
</dbReference>
<feature type="domain" description="N-acetyltransferase" evidence="7">
    <location>
        <begin position="64"/>
        <end position="216"/>
    </location>
</feature>
<evidence type="ECO:0000256" key="5">
    <source>
        <dbReference type="ARBA" id="ARBA00048964"/>
    </source>
</evidence>
<dbReference type="FunFam" id="3.40.630.30:FF:000043">
    <property type="entry name" value="Glucosamine 6-phosphate N-acetyltransferase"/>
    <property type="match status" value="1"/>
</dbReference>
<dbReference type="PANTHER" id="PTHR13355:SF11">
    <property type="entry name" value="GLUCOSAMINE 6-PHOSPHATE N-ACETYLTRANSFERASE"/>
    <property type="match status" value="1"/>
</dbReference>
<evidence type="ECO:0000313" key="9">
    <source>
        <dbReference type="Proteomes" id="UP001151699"/>
    </source>
</evidence>
<dbReference type="OrthoDB" id="10039976at2759"/>
<keyword evidence="4 6" id="KW-0012">Acyltransferase</keyword>
<dbReference type="Pfam" id="PF00583">
    <property type="entry name" value="Acetyltransf_1"/>
    <property type="match status" value="1"/>
</dbReference>
<comment type="pathway">
    <text evidence="1 6">Nucleotide-sugar biosynthesis; UDP-N-acetyl-alpha-D-glucosamine biosynthesis; N-acetyl-alpha-D-glucosamine 1-phosphate from alpha-D-glucosamine 6-phosphate (route I): step 1/2.</text>
</comment>
<dbReference type="PROSITE" id="PS51186">
    <property type="entry name" value="GNAT"/>
    <property type="match status" value="1"/>
</dbReference>
<evidence type="ECO:0000259" key="7">
    <source>
        <dbReference type="PROSITE" id="PS51186"/>
    </source>
</evidence>
<protein>
    <recommendedName>
        <fullName evidence="6">Glucosamine 6-phosphate N-acetyltransferase</fullName>
        <ecNumber evidence="6">2.3.1.4</ecNumber>
    </recommendedName>
</protein>
<keyword evidence="9" id="KW-1185">Reference proteome</keyword>
<comment type="caution">
    <text evidence="8">The sequence shown here is derived from an EMBL/GenBank/DDBJ whole genome shotgun (WGS) entry which is preliminary data.</text>
</comment>
<gene>
    <name evidence="8" type="primary">Gnpnat</name>
    <name evidence="8" type="ORF">Bhyg_10959</name>
</gene>
<accession>A0A9Q0MUL9</accession>
<dbReference type="PANTHER" id="PTHR13355">
    <property type="entry name" value="GLUCOSAMINE 6-PHOSPHATE N-ACETYLTRANSFERASE"/>
    <property type="match status" value="1"/>
</dbReference>
<dbReference type="Gene3D" id="3.40.630.30">
    <property type="match status" value="1"/>
</dbReference>
<dbReference type="CDD" id="cd04301">
    <property type="entry name" value="NAT_SF"/>
    <property type="match status" value="1"/>
</dbReference>
<name>A0A9Q0MUL9_9DIPT</name>
<dbReference type="SUPFAM" id="SSF55729">
    <property type="entry name" value="Acyl-CoA N-acyltransferases (Nat)"/>
    <property type="match status" value="1"/>
</dbReference>